<protein>
    <submittedName>
        <fullName evidence="6">Uncharacterized protein</fullName>
    </submittedName>
</protein>
<evidence type="ECO:0000256" key="4">
    <source>
        <dbReference type="ARBA" id="ARBA00022840"/>
    </source>
</evidence>
<keyword evidence="4 5" id="KW-0067">ATP-binding</keyword>
<dbReference type="SUPFAM" id="SSF53067">
    <property type="entry name" value="Actin-like ATPase domain"/>
    <property type="match status" value="2"/>
</dbReference>
<dbReference type="Gene3D" id="3.90.640.10">
    <property type="entry name" value="Actin, Chain A, domain 4"/>
    <property type="match status" value="1"/>
</dbReference>
<evidence type="ECO:0000256" key="5">
    <source>
        <dbReference type="RuleBase" id="RU003322"/>
    </source>
</evidence>
<evidence type="ECO:0000256" key="2">
    <source>
        <dbReference type="ARBA" id="ARBA00007381"/>
    </source>
</evidence>
<dbReference type="InterPro" id="IPR013126">
    <property type="entry name" value="Hsp_70_fam"/>
</dbReference>
<dbReference type="GO" id="GO:0005788">
    <property type="term" value="C:endoplasmic reticulum lumen"/>
    <property type="evidence" value="ECO:0007669"/>
    <property type="project" value="UniProtKB-SubCell"/>
</dbReference>
<proteinExistence type="inferred from homology"/>
<dbReference type="InterPro" id="IPR018181">
    <property type="entry name" value="Heat_shock_70_CS"/>
</dbReference>
<gene>
    <name evidence="6" type="ORF">URODEC1_LOCUS94760</name>
</gene>
<dbReference type="Gene3D" id="2.60.34.10">
    <property type="entry name" value="Substrate Binding Domain Of DNAk, Chain A, domain 1"/>
    <property type="match status" value="1"/>
</dbReference>
<dbReference type="Gene3D" id="3.30.420.40">
    <property type="match status" value="2"/>
</dbReference>
<dbReference type="InterPro" id="IPR029047">
    <property type="entry name" value="HSP70_peptide-bd_sf"/>
</dbReference>
<dbReference type="PROSITE" id="PS01036">
    <property type="entry name" value="HSP70_3"/>
    <property type="match status" value="1"/>
</dbReference>
<sequence length="671" mass="74553">MPLRGGCRKEISVQTLRCIKMPLQMLLAKAHLHVVRGCATLSTIQTKVATVGMDFGCKNSRVAIIESLVPHVVASEIERYTPSYVTLTELDSPTSHVWCMQHLDRVGKRVATGQIAKFKMLRRPSDVVRDVKKLIGKQFDDPHVQEMRKRIHFSIIEGPSGEAWVEIHGVKFSPVEISSAIFAKLKDTVLMYQFHHKLQVVVSVPPFFSEQQREDIKLAGSTAGLDVLQVIDDPTTAVLSSTTNGIVVVFGMGAGSYSISIHHMLNTNIKDMKQVKAQSGDPCVGGDQFDNILLDHFVSKIVELHSVDIRGDKYAMTLLAEKAEQVKVDLSSQPKVTVSIPFFTGSAEGPVHLNITISRPEFEKLVDDLVGQIQHKCQQILKDANITDSDINGIVLYGGMTRMPKIREIIYEVFGKHQISKVNPEEAVVIGSAIHAALFVEEHQEIREDVIPLSIGIESANGTFTRVIPRHTTLPARQTVTIPSWSGDGKCAHVRIFLGEHAMCGHNLPLGEVQLINNRSSYNGSINFEVTFEVNKNYVLKVCARDESVDQTSEVLKTLRIGNNVLCKHYVNKAVRDALLKWATKINDPWRMLAQYALNTLYDVSLSRRDKIPQDLYEDAVNVLTDLREALDTADVVLKDKVLAAESMVAAALNWMPCEPPQSDSLDSESE</sequence>
<evidence type="ECO:0000256" key="1">
    <source>
        <dbReference type="ARBA" id="ARBA00004319"/>
    </source>
</evidence>
<dbReference type="FunFam" id="3.30.30.30:FF:000005">
    <property type="entry name" value="Heat shock protein ssb1"/>
    <property type="match status" value="1"/>
</dbReference>
<dbReference type="GO" id="GO:0005524">
    <property type="term" value="F:ATP binding"/>
    <property type="evidence" value="ECO:0007669"/>
    <property type="project" value="UniProtKB-KW"/>
</dbReference>
<evidence type="ECO:0000313" key="6">
    <source>
        <dbReference type="EMBL" id="CAL5055973.1"/>
    </source>
</evidence>
<dbReference type="InterPro" id="IPR043129">
    <property type="entry name" value="ATPase_NBD"/>
</dbReference>
<name>A0ABC9EG66_9POAL</name>
<keyword evidence="3 5" id="KW-0547">Nucleotide-binding</keyword>
<dbReference type="PRINTS" id="PR00301">
    <property type="entry name" value="HEATSHOCK70"/>
</dbReference>
<evidence type="ECO:0000313" key="7">
    <source>
        <dbReference type="Proteomes" id="UP001497457"/>
    </source>
</evidence>
<reference evidence="6 7" key="2">
    <citation type="submission" date="2024-10" db="EMBL/GenBank/DDBJ databases">
        <authorList>
            <person name="Ryan C."/>
        </authorList>
    </citation>
    <scope>NUCLEOTIDE SEQUENCE [LARGE SCALE GENOMIC DNA]</scope>
</reference>
<dbReference type="SUPFAM" id="SSF100920">
    <property type="entry name" value="Heat shock protein 70kD (HSP70), peptide-binding domain"/>
    <property type="match status" value="1"/>
</dbReference>
<evidence type="ECO:0000256" key="3">
    <source>
        <dbReference type="ARBA" id="ARBA00022741"/>
    </source>
</evidence>
<accession>A0ABC9EG66</accession>
<dbReference type="Pfam" id="PF00012">
    <property type="entry name" value="HSP70"/>
    <property type="match status" value="1"/>
</dbReference>
<keyword evidence="7" id="KW-1185">Reference proteome</keyword>
<organism evidence="6 7">
    <name type="scientific">Urochloa decumbens</name>
    <dbReference type="NCBI Taxonomy" id="240449"/>
    <lineage>
        <taxon>Eukaryota</taxon>
        <taxon>Viridiplantae</taxon>
        <taxon>Streptophyta</taxon>
        <taxon>Embryophyta</taxon>
        <taxon>Tracheophyta</taxon>
        <taxon>Spermatophyta</taxon>
        <taxon>Magnoliopsida</taxon>
        <taxon>Liliopsida</taxon>
        <taxon>Poales</taxon>
        <taxon>Poaceae</taxon>
        <taxon>PACMAD clade</taxon>
        <taxon>Panicoideae</taxon>
        <taxon>Panicodae</taxon>
        <taxon>Paniceae</taxon>
        <taxon>Melinidinae</taxon>
        <taxon>Urochloa</taxon>
    </lineage>
</organism>
<dbReference type="Proteomes" id="UP001497457">
    <property type="component" value="Chromosome 4rd"/>
</dbReference>
<dbReference type="PANTHER" id="PTHR19375">
    <property type="entry name" value="HEAT SHOCK PROTEIN 70KDA"/>
    <property type="match status" value="1"/>
</dbReference>
<comment type="similarity">
    <text evidence="2 5">Belongs to the heat shock protein 70 family.</text>
</comment>
<dbReference type="EMBL" id="OZ075114">
    <property type="protein sequence ID" value="CAL5055973.1"/>
    <property type="molecule type" value="Genomic_DNA"/>
</dbReference>
<comment type="subcellular location">
    <subcellularLocation>
        <location evidence="1">Endoplasmic reticulum lumen</location>
    </subcellularLocation>
</comment>
<dbReference type="FunFam" id="3.90.640.10:FF:000003">
    <property type="entry name" value="Molecular chaperone DnaK"/>
    <property type="match status" value="1"/>
</dbReference>
<dbReference type="AlphaFoldDB" id="A0ABC9EG66"/>
<reference evidence="7" key="1">
    <citation type="submission" date="2024-06" db="EMBL/GenBank/DDBJ databases">
        <authorList>
            <person name="Ryan C."/>
        </authorList>
    </citation>
    <scope>NUCLEOTIDE SEQUENCE [LARGE SCALE GENOMIC DNA]</scope>
</reference>